<sequence length="153" mass="18046">LVKFYQHFSPEYLKEIYICKGVFSSLYGEEKALSRGITLWANGASDHLYEIEAPEGKEWNEIREKVKILQDSGLKMGHGIACYTKDIIYTLKDVERLRELAEEILMAVNNKLKLNLHFEESQELDIKMLIKMDKRLGLNFSRKLKYFFIFCRQ</sequence>
<accession>X1RSA0</accession>
<dbReference type="EMBL" id="BARW01001978">
    <property type="protein sequence ID" value="GAI66060.1"/>
    <property type="molecule type" value="Genomic_DNA"/>
</dbReference>
<reference evidence="1" key="1">
    <citation type="journal article" date="2014" name="Front. Microbiol.">
        <title>High frequency of phylogenetically diverse reductive dehalogenase-homologous genes in deep subseafloor sedimentary metagenomes.</title>
        <authorList>
            <person name="Kawai M."/>
            <person name="Futagami T."/>
            <person name="Toyoda A."/>
            <person name="Takaki Y."/>
            <person name="Nishi S."/>
            <person name="Hori S."/>
            <person name="Arai W."/>
            <person name="Tsubouchi T."/>
            <person name="Morono Y."/>
            <person name="Uchiyama I."/>
            <person name="Ito T."/>
            <person name="Fujiyama A."/>
            <person name="Inagaki F."/>
            <person name="Takami H."/>
        </authorList>
    </citation>
    <scope>NUCLEOTIDE SEQUENCE</scope>
    <source>
        <strain evidence="1">Expedition CK06-06</strain>
    </source>
</reference>
<organism evidence="1">
    <name type="scientific">marine sediment metagenome</name>
    <dbReference type="NCBI Taxonomy" id="412755"/>
    <lineage>
        <taxon>unclassified sequences</taxon>
        <taxon>metagenomes</taxon>
        <taxon>ecological metagenomes</taxon>
    </lineage>
</organism>
<name>X1RSA0_9ZZZZ</name>
<protein>
    <submittedName>
        <fullName evidence="1">Uncharacterized protein</fullName>
    </submittedName>
</protein>
<dbReference type="AlphaFoldDB" id="X1RSA0"/>
<proteinExistence type="predicted"/>
<comment type="caution">
    <text evidence="1">The sequence shown here is derived from an EMBL/GenBank/DDBJ whole genome shotgun (WGS) entry which is preliminary data.</text>
</comment>
<gene>
    <name evidence="1" type="ORF">S12H4_05837</name>
</gene>
<evidence type="ECO:0000313" key="1">
    <source>
        <dbReference type="EMBL" id="GAI66060.1"/>
    </source>
</evidence>
<feature type="non-terminal residue" evidence="1">
    <location>
        <position position="1"/>
    </location>
</feature>